<evidence type="ECO:0000256" key="1">
    <source>
        <dbReference type="SAM" id="MobiDB-lite"/>
    </source>
</evidence>
<dbReference type="AlphaFoldDB" id="A0A644YW77"/>
<proteinExistence type="predicted"/>
<sequence length="303" mass="32940">MGNVCHKFPPHFLRPALCRHVVDHHQHAALALPVEGSKQQLQTAAGDFLFSLQITGLRGVQHGCQGIQSTKEAIVVRIAAHGNGAVQHLFRGGIGMNDDPIPIESHNAVGHVQEKRAQFVALVFHFLQGFLKLARHIVEGIREDADLILGAYLDFSREIALRHPFGAVGQPLNGGNHGFGEQEGQQHGNDKSENQRLNNQHKKLIIKVLDCLAVVADINNVGRIPPGDRDGDIHIVRGHVALRAHLTLTERGQKVGGHLQSIRHLIVGPREIGPGVAVQNGIIAVPAVHAQRTQVGGENRLEH</sequence>
<comment type="caution">
    <text evidence="2">The sequence shown here is derived from an EMBL/GenBank/DDBJ whole genome shotgun (WGS) entry which is preliminary data.</text>
</comment>
<protein>
    <submittedName>
        <fullName evidence="2">Uncharacterized protein</fullName>
    </submittedName>
</protein>
<accession>A0A644YW77</accession>
<name>A0A644YW77_9ZZZZ</name>
<gene>
    <name evidence="2" type="ORF">SDC9_76822</name>
</gene>
<dbReference type="EMBL" id="VSSQ01005743">
    <property type="protein sequence ID" value="MPM30274.1"/>
    <property type="molecule type" value="Genomic_DNA"/>
</dbReference>
<reference evidence="2" key="1">
    <citation type="submission" date="2019-08" db="EMBL/GenBank/DDBJ databases">
        <authorList>
            <person name="Kucharzyk K."/>
            <person name="Murdoch R.W."/>
            <person name="Higgins S."/>
            <person name="Loffler F."/>
        </authorList>
    </citation>
    <scope>NUCLEOTIDE SEQUENCE</scope>
</reference>
<feature type="region of interest" description="Disordered" evidence="1">
    <location>
        <begin position="172"/>
        <end position="194"/>
    </location>
</feature>
<organism evidence="2">
    <name type="scientific">bioreactor metagenome</name>
    <dbReference type="NCBI Taxonomy" id="1076179"/>
    <lineage>
        <taxon>unclassified sequences</taxon>
        <taxon>metagenomes</taxon>
        <taxon>ecological metagenomes</taxon>
    </lineage>
</organism>
<evidence type="ECO:0000313" key="2">
    <source>
        <dbReference type="EMBL" id="MPM30274.1"/>
    </source>
</evidence>